<feature type="compositionally biased region" description="Basic residues" evidence="1">
    <location>
        <begin position="195"/>
        <end position="209"/>
    </location>
</feature>
<dbReference type="VEuPathDB" id="TriTrypDB:TvY486_0044350"/>
<accession>F9WVB2</accession>
<sequence>MQQQVVVAHWPVDVTPVAAPVLSPTVQDHDVAHVVEYHDAAVLAQRSQKRLRLLQEPATRQTHLAHAREPVDAERDDKVEVLPGLGDLLGKPPNLAAVQVPRPHNDIEWAVLARHVPRNVPVHNGLAERVVQRCRVVRVDRRDRRFIVVSAKHHVTVLARCRWVLHHKAVQPAKVQELEVRDGALEGPHDTHQRLQQHPRAVRKRTPGVRRRVAPHVVRADDVGKVGQL</sequence>
<evidence type="ECO:0000256" key="1">
    <source>
        <dbReference type="SAM" id="MobiDB-lite"/>
    </source>
</evidence>
<gene>
    <name evidence="2" type="ORF">TvY486_0044350</name>
</gene>
<protein>
    <submittedName>
        <fullName evidence="2">Uncharacterized protein</fullName>
    </submittedName>
</protein>
<evidence type="ECO:0000313" key="3">
    <source>
        <dbReference type="Proteomes" id="UP000009027"/>
    </source>
</evidence>
<evidence type="ECO:0000313" key="2">
    <source>
        <dbReference type="EMBL" id="CCD21519.1"/>
    </source>
</evidence>
<feature type="region of interest" description="Disordered" evidence="1">
    <location>
        <begin position="187"/>
        <end position="209"/>
    </location>
</feature>
<reference evidence="2 3" key="1">
    <citation type="journal article" date="2012" name="Proc. Natl. Acad. Sci. U.S.A.">
        <title>Antigenic diversity is generated by distinct evolutionary mechanisms in African trypanosome species.</title>
        <authorList>
            <person name="Jackson A.P."/>
            <person name="Berry A."/>
            <person name="Aslett M."/>
            <person name="Allison H.C."/>
            <person name="Burton P."/>
            <person name="Vavrova-Anderson J."/>
            <person name="Brown R."/>
            <person name="Browne H."/>
            <person name="Corton N."/>
            <person name="Hauser H."/>
            <person name="Gamble J."/>
            <person name="Gilderthorp R."/>
            <person name="Marcello L."/>
            <person name="McQuillan J."/>
            <person name="Otto T.D."/>
            <person name="Quail M.A."/>
            <person name="Sanders M.J."/>
            <person name="van Tonder A."/>
            <person name="Ginger M.L."/>
            <person name="Field M.C."/>
            <person name="Barry J.D."/>
            <person name="Hertz-Fowler C."/>
            <person name="Berriman M."/>
        </authorList>
    </citation>
    <scope>NUCLEOTIDE SEQUENCE</scope>
    <source>
        <strain evidence="2 3">Y486</strain>
    </source>
</reference>
<organism evidence="2 3">
    <name type="scientific">Trypanosoma vivax (strain Y486)</name>
    <dbReference type="NCBI Taxonomy" id="1055687"/>
    <lineage>
        <taxon>Eukaryota</taxon>
        <taxon>Discoba</taxon>
        <taxon>Euglenozoa</taxon>
        <taxon>Kinetoplastea</taxon>
        <taxon>Metakinetoplastina</taxon>
        <taxon>Trypanosomatida</taxon>
        <taxon>Trypanosomatidae</taxon>
        <taxon>Trypanosoma</taxon>
        <taxon>Duttonella</taxon>
    </lineage>
</organism>
<dbReference type="EMBL" id="CAEX01007834">
    <property type="protein sequence ID" value="CCD21519.1"/>
    <property type="molecule type" value="Genomic_DNA"/>
</dbReference>
<dbReference type="Proteomes" id="UP000009027">
    <property type="component" value="Unassembled WGS sequence"/>
</dbReference>
<name>F9WVB2_TRYVY</name>
<proteinExistence type="predicted"/>
<dbReference type="AlphaFoldDB" id="F9WVB2"/>
<keyword evidence="3" id="KW-1185">Reference proteome</keyword>